<dbReference type="Pfam" id="PF12854">
    <property type="entry name" value="PPR_1"/>
    <property type="match status" value="1"/>
</dbReference>
<evidence type="ECO:0000313" key="6">
    <source>
        <dbReference type="EMBL" id="AYM00798.1"/>
    </source>
</evidence>
<dbReference type="FunFam" id="1.25.40.10:FF:000031">
    <property type="entry name" value="Pentatricopeptide repeat-containing protein mitochondrial"/>
    <property type="match status" value="1"/>
</dbReference>
<proteinExistence type="evidence at transcript level"/>
<reference evidence="6" key="2">
    <citation type="submission" date="2018-02" db="EMBL/GenBank/DDBJ databases">
        <authorList>
            <person name="Li H.Q."/>
            <person name="Lu S.F."/>
        </authorList>
    </citation>
    <scope>NUCLEOTIDE SEQUENCE</scope>
</reference>
<evidence type="ECO:0000256" key="4">
    <source>
        <dbReference type="SAM" id="MobiDB-lite"/>
    </source>
</evidence>
<dbReference type="GO" id="GO:0008270">
    <property type="term" value="F:zinc ion binding"/>
    <property type="evidence" value="ECO:0007669"/>
    <property type="project" value="InterPro"/>
</dbReference>
<dbReference type="InterPro" id="IPR002885">
    <property type="entry name" value="PPR_rpt"/>
</dbReference>
<dbReference type="PROSITE" id="PS51375">
    <property type="entry name" value="PPR"/>
    <property type="match status" value="4"/>
</dbReference>
<comment type="similarity">
    <text evidence="1">Belongs to the PPR family. PCMP-H subfamily.</text>
</comment>
<reference evidence="6" key="1">
    <citation type="journal article" date="2018" name="Molecules">
        <title>The Pentatricopeptide Repeat Gene Family in Salvia miltiorrhiza: Genome-Wide Characterization and Expression Analysis.</title>
        <authorList>
            <person name="Li H."/>
            <person name="Li C."/>
            <person name="Deng Y."/>
            <person name="Jiang X."/>
            <person name="Lu S."/>
        </authorList>
    </citation>
    <scope>NUCLEOTIDE SEQUENCE</scope>
</reference>
<feature type="repeat" description="PPR" evidence="3">
    <location>
        <begin position="195"/>
        <end position="229"/>
    </location>
</feature>
<dbReference type="InterPro" id="IPR046960">
    <property type="entry name" value="PPR_At4g14850-like_plant"/>
</dbReference>
<feature type="region of interest" description="Disordered" evidence="4">
    <location>
        <begin position="37"/>
        <end position="68"/>
    </location>
</feature>
<feature type="compositionally biased region" description="Polar residues" evidence="4">
    <location>
        <begin position="37"/>
        <end position="50"/>
    </location>
</feature>
<dbReference type="InterPro" id="IPR032867">
    <property type="entry name" value="DYW_dom"/>
</dbReference>
<feature type="domain" description="DYW" evidence="5">
    <location>
        <begin position="472"/>
        <end position="564"/>
    </location>
</feature>
<dbReference type="Pfam" id="PF01535">
    <property type="entry name" value="PPR"/>
    <property type="match status" value="1"/>
</dbReference>
<dbReference type="AlphaFoldDB" id="A0A678WDG0"/>
<dbReference type="GO" id="GO:0003723">
    <property type="term" value="F:RNA binding"/>
    <property type="evidence" value="ECO:0007669"/>
    <property type="project" value="InterPro"/>
</dbReference>
<dbReference type="Pfam" id="PF13041">
    <property type="entry name" value="PPR_2"/>
    <property type="match status" value="2"/>
</dbReference>
<evidence type="ECO:0000256" key="2">
    <source>
        <dbReference type="ARBA" id="ARBA00022737"/>
    </source>
</evidence>
<evidence type="ECO:0000256" key="3">
    <source>
        <dbReference type="PROSITE-ProRule" id="PRU00708"/>
    </source>
</evidence>
<dbReference type="InterPro" id="IPR011990">
    <property type="entry name" value="TPR-like_helical_dom_sf"/>
</dbReference>
<dbReference type="FunFam" id="1.25.40.10:FF:000366">
    <property type="entry name" value="Pentatricopeptide (PPR) repeat-containing protein"/>
    <property type="match status" value="1"/>
</dbReference>
<dbReference type="Pfam" id="PF14432">
    <property type="entry name" value="DYW_deaminase"/>
    <property type="match status" value="1"/>
</dbReference>
<keyword evidence="2" id="KW-0677">Repeat</keyword>
<dbReference type="PANTHER" id="PTHR47926">
    <property type="entry name" value="PENTATRICOPEPTIDE REPEAT-CONTAINING PROTEIN"/>
    <property type="match status" value="1"/>
</dbReference>
<sequence length="564" mass="64337">MSLLLRRNLLPSLLSSAQGFSHSMRFRHLHTTILRNRTITDGQRQNTSQLFEPPANKPPARPSSSDFTHSDMVKCTIAIRHHMRKGQCDTALLLFNSMPRKSEVTYHTMISGYFSNGESNMAQQLFDEMPVKNLVSQCIMMKWNIKYNNLKAARLLFDELPVKDVVAWTTILTGYIQNGLMDEGKRFFDKMPDKDVFSWNTILSGYIQNGLLDEAMRVFDEMPVKNAVSWNTILSGYMQNGLLDKAKSVFDEMPVKDVVSWTTIIIGYARHGFGEEALQHFESMKQASIQPNELTMVGVLTACSHTGLIDKGKHYFYSMSQDHGIVPNICHYSCLIGLLGRAGHLDEAQNLMKSMPFEPNAVTWSTLLSACRVHGNTKLGEKAAEMLFDLEPWNCVPYVTLSNLYAASGRWEDVKKTRLKMKDQGISNRRGYSWVEVLNKIHKFSVGDFTHPDSESIRAFLEELYLRMKEEGYVSSTKSALHDVDEEEKQHTLKFHSERLAVAYGIMKTPSGRPVRIFKNLRVCEDCHMAIKHIAKIAGRLIILRDTNRFHYFEGGVCNCGDYW</sequence>
<feature type="repeat" description="PPR" evidence="3">
    <location>
        <begin position="257"/>
        <end position="291"/>
    </location>
</feature>
<dbReference type="Gene3D" id="1.25.40.10">
    <property type="entry name" value="Tetratricopeptide repeat domain"/>
    <property type="match status" value="4"/>
</dbReference>
<dbReference type="GO" id="GO:0009451">
    <property type="term" value="P:RNA modification"/>
    <property type="evidence" value="ECO:0007669"/>
    <property type="project" value="InterPro"/>
</dbReference>
<evidence type="ECO:0000256" key="1">
    <source>
        <dbReference type="ARBA" id="ARBA00006643"/>
    </source>
</evidence>
<evidence type="ECO:0000259" key="5">
    <source>
        <dbReference type="Pfam" id="PF14432"/>
    </source>
</evidence>
<accession>A0A678WDG0</accession>
<dbReference type="EMBL" id="MH004798">
    <property type="protein sequence ID" value="AYM00798.1"/>
    <property type="molecule type" value="mRNA"/>
</dbReference>
<feature type="repeat" description="PPR" evidence="3">
    <location>
        <begin position="102"/>
        <end position="136"/>
    </location>
</feature>
<protein>
    <submittedName>
        <fullName evidence="6">Pentatricopeptide repeat protein</fullName>
    </submittedName>
</protein>
<dbReference type="NCBIfam" id="TIGR00756">
    <property type="entry name" value="PPR"/>
    <property type="match status" value="5"/>
</dbReference>
<organism evidence="6">
    <name type="scientific">Salvia miltiorrhiza</name>
    <name type="common">Chinese sage</name>
    <dbReference type="NCBI Taxonomy" id="226208"/>
    <lineage>
        <taxon>Eukaryota</taxon>
        <taxon>Viridiplantae</taxon>
        <taxon>Streptophyta</taxon>
        <taxon>Embryophyta</taxon>
        <taxon>Tracheophyta</taxon>
        <taxon>Spermatophyta</taxon>
        <taxon>Magnoliopsida</taxon>
        <taxon>eudicotyledons</taxon>
        <taxon>Gunneridae</taxon>
        <taxon>Pentapetalae</taxon>
        <taxon>asterids</taxon>
        <taxon>lamiids</taxon>
        <taxon>Lamiales</taxon>
        <taxon>Lamiaceae</taxon>
        <taxon>Nepetoideae</taxon>
        <taxon>Mentheae</taxon>
        <taxon>Salviinae</taxon>
        <taxon>Salvia</taxon>
        <taxon>Salvia incertae sedis</taxon>
    </lineage>
</organism>
<dbReference type="Pfam" id="PF20431">
    <property type="entry name" value="E_motif"/>
    <property type="match status" value="1"/>
</dbReference>
<dbReference type="InterPro" id="IPR046848">
    <property type="entry name" value="E_motif"/>
</dbReference>
<name>A0A678WDG0_SALMI</name>
<feature type="repeat" description="PPR" evidence="3">
    <location>
        <begin position="164"/>
        <end position="194"/>
    </location>
</feature>